<name>A0ABX0V338_9HYPH</name>
<feature type="signal peptide" evidence="2">
    <location>
        <begin position="1"/>
        <end position="19"/>
    </location>
</feature>
<comment type="caution">
    <text evidence="3">The sequence shown here is derived from an EMBL/GenBank/DDBJ whole genome shotgun (WGS) entry which is preliminary data.</text>
</comment>
<dbReference type="Proteomes" id="UP001429580">
    <property type="component" value="Unassembled WGS sequence"/>
</dbReference>
<dbReference type="PROSITE" id="PS51257">
    <property type="entry name" value="PROKAR_LIPOPROTEIN"/>
    <property type="match status" value="1"/>
</dbReference>
<accession>A0ABX0V338</accession>
<protein>
    <recommendedName>
        <fullName evidence="5">Lipoprotein</fullName>
    </recommendedName>
</protein>
<organism evidence="3 4">
    <name type="scientific">Pseudochelatococcus lubricantis</name>
    <dbReference type="NCBI Taxonomy" id="1538102"/>
    <lineage>
        <taxon>Bacteria</taxon>
        <taxon>Pseudomonadati</taxon>
        <taxon>Pseudomonadota</taxon>
        <taxon>Alphaproteobacteria</taxon>
        <taxon>Hyphomicrobiales</taxon>
        <taxon>Chelatococcaceae</taxon>
        <taxon>Pseudochelatococcus</taxon>
    </lineage>
</organism>
<evidence type="ECO:0000256" key="2">
    <source>
        <dbReference type="SAM" id="SignalP"/>
    </source>
</evidence>
<reference evidence="3 4" key="1">
    <citation type="submission" date="2020-03" db="EMBL/GenBank/DDBJ databases">
        <title>Genomic Encyclopedia of Type Strains, Phase IV (KMG-IV): sequencing the most valuable type-strain genomes for metagenomic binning, comparative biology and taxonomic classification.</title>
        <authorList>
            <person name="Goeker M."/>
        </authorList>
    </citation>
    <scope>NUCLEOTIDE SEQUENCE [LARGE SCALE GENOMIC DNA]</scope>
    <source>
        <strain evidence="3 4">DSM 103870</strain>
    </source>
</reference>
<feature type="region of interest" description="Disordered" evidence="1">
    <location>
        <begin position="26"/>
        <end position="70"/>
    </location>
</feature>
<feature type="chain" id="PRO_5046049975" description="Lipoprotein" evidence="2">
    <location>
        <begin position="20"/>
        <end position="70"/>
    </location>
</feature>
<dbReference type="RefSeq" id="WP_166955028.1">
    <property type="nucleotide sequence ID" value="NZ_JAASQI010000009.1"/>
</dbReference>
<keyword evidence="4" id="KW-1185">Reference proteome</keyword>
<evidence type="ECO:0000313" key="3">
    <source>
        <dbReference type="EMBL" id="NIJ59551.1"/>
    </source>
</evidence>
<dbReference type="EMBL" id="JAASQI010000009">
    <property type="protein sequence ID" value="NIJ59551.1"/>
    <property type="molecule type" value="Genomic_DNA"/>
</dbReference>
<sequence>MTRSGLALVIALSAAAVLAGCARKLPPGVLEGGDNMPPPPSEQHRVPSRVNSQAAAPAPAAPGLRAPATR</sequence>
<keyword evidence="2" id="KW-0732">Signal</keyword>
<evidence type="ECO:0000256" key="1">
    <source>
        <dbReference type="SAM" id="MobiDB-lite"/>
    </source>
</evidence>
<proteinExistence type="predicted"/>
<evidence type="ECO:0000313" key="4">
    <source>
        <dbReference type="Proteomes" id="UP001429580"/>
    </source>
</evidence>
<evidence type="ECO:0008006" key="5">
    <source>
        <dbReference type="Google" id="ProtNLM"/>
    </source>
</evidence>
<feature type="compositionally biased region" description="Low complexity" evidence="1">
    <location>
        <begin position="54"/>
        <end position="70"/>
    </location>
</feature>
<gene>
    <name evidence="3" type="ORF">FHS82_003409</name>
</gene>